<dbReference type="Proteomes" id="UP000052943">
    <property type="component" value="Unassembled WGS sequence"/>
</dbReference>
<accession>A0A0W8C1H7</accession>
<protein>
    <submittedName>
        <fullName evidence="1">Uncharacterized protein</fullName>
    </submittedName>
</protein>
<evidence type="ECO:0000313" key="2">
    <source>
        <dbReference type="Proteomes" id="UP000052943"/>
    </source>
</evidence>
<gene>
    <name evidence="1" type="ORF">AM587_10010583</name>
</gene>
<dbReference type="EMBL" id="LNFO01005469">
    <property type="protein sequence ID" value="KUF77846.1"/>
    <property type="molecule type" value="Genomic_DNA"/>
</dbReference>
<organism evidence="1 2">
    <name type="scientific">Phytophthora nicotianae</name>
    <name type="common">Potato buckeye rot agent</name>
    <name type="synonym">Phytophthora parasitica</name>
    <dbReference type="NCBI Taxonomy" id="4792"/>
    <lineage>
        <taxon>Eukaryota</taxon>
        <taxon>Sar</taxon>
        <taxon>Stramenopiles</taxon>
        <taxon>Oomycota</taxon>
        <taxon>Peronosporomycetes</taxon>
        <taxon>Peronosporales</taxon>
        <taxon>Peronosporaceae</taxon>
        <taxon>Phytophthora</taxon>
    </lineage>
</organism>
<name>A0A0W8C1H7_PHYNI</name>
<sequence>MMNGHVHKIGDSPGGMCTIIALDIAVALSRNKWWDTLSWFNEFRQMCLQRKRPLSTKGLTTGELRKFVKFGNTRCYEAGAHQISICEFDINTLGGFKISKSASYLVAAVPAK</sequence>
<dbReference type="AlphaFoldDB" id="A0A0W8C1H7"/>
<comment type="caution">
    <text evidence="1">The sequence shown here is derived from an EMBL/GenBank/DDBJ whole genome shotgun (WGS) entry which is preliminary data.</text>
</comment>
<evidence type="ECO:0000313" key="1">
    <source>
        <dbReference type="EMBL" id="KUF77846.1"/>
    </source>
</evidence>
<proteinExistence type="predicted"/>
<reference evidence="1 2" key="1">
    <citation type="submission" date="2015-11" db="EMBL/GenBank/DDBJ databases">
        <title>Genomes and virulence difference between two physiological races of Phytophthora nicotianae.</title>
        <authorList>
            <person name="Liu H."/>
            <person name="Ma X."/>
            <person name="Yu H."/>
            <person name="Fang D."/>
            <person name="Li Y."/>
            <person name="Wang X."/>
            <person name="Wang W."/>
            <person name="Dong Y."/>
            <person name="Xiao B."/>
        </authorList>
    </citation>
    <scope>NUCLEOTIDE SEQUENCE [LARGE SCALE GENOMIC DNA]</scope>
    <source>
        <strain evidence="2">race 0</strain>
    </source>
</reference>